<dbReference type="SUPFAM" id="SSF52540">
    <property type="entry name" value="P-loop containing nucleoside triphosphate hydrolases"/>
    <property type="match status" value="1"/>
</dbReference>
<feature type="domain" description="ATPase AAA-type core" evidence="2">
    <location>
        <begin position="231"/>
        <end position="351"/>
    </location>
</feature>
<dbReference type="GO" id="GO:0016887">
    <property type="term" value="F:ATP hydrolysis activity"/>
    <property type="evidence" value="ECO:0007669"/>
    <property type="project" value="InterPro"/>
</dbReference>
<feature type="region of interest" description="Disordered" evidence="1">
    <location>
        <begin position="413"/>
        <end position="435"/>
    </location>
</feature>
<dbReference type="GO" id="GO:0005634">
    <property type="term" value="C:nucleus"/>
    <property type="evidence" value="ECO:0007669"/>
    <property type="project" value="TreeGrafter"/>
</dbReference>
<dbReference type="EMBL" id="JAGTJQ010000001">
    <property type="protein sequence ID" value="KAH7041233.1"/>
    <property type="molecule type" value="Genomic_DNA"/>
</dbReference>
<organism evidence="3 4">
    <name type="scientific">Microdochium trichocladiopsis</name>
    <dbReference type="NCBI Taxonomy" id="1682393"/>
    <lineage>
        <taxon>Eukaryota</taxon>
        <taxon>Fungi</taxon>
        <taxon>Dikarya</taxon>
        <taxon>Ascomycota</taxon>
        <taxon>Pezizomycotina</taxon>
        <taxon>Sordariomycetes</taxon>
        <taxon>Xylariomycetidae</taxon>
        <taxon>Xylariales</taxon>
        <taxon>Microdochiaceae</taxon>
        <taxon>Microdochium</taxon>
    </lineage>
</organism>
<evidence type="ECO:0000256" key="1">
    <source>
        <dbReference type="SAM" id="MobiDB-lite"/>
    </source>
</evidence>
<dbReference type="InterPro" id="IPR027417">
    <property type="entry name" value="P-loop_NTPase"/>
</dbReference>
<comment type="caution">
    <text evidence="3">The sequence shown here is derived from an EMBL/GenBank/DDBJ whole genome shotgun (WGS) entry which is preliminary data.</text>
</comment>
<accession>A0A9P9BWC1</accession>
<dbReference type="InterPro" id="IPR050168">
    <property type="entry name" value="AAA_ATPase_domain"/>
</dbReference>
<dbReference type="GO" id="GO:1990275">
    <property type="term" value="F:preribosome binding"/>
    <property type="evidence" value="ECO:0007669"/>
    <property type="project" value="TreeGrafter"/>
</dbReference>
<evidence type="ECO:0000313" key="3">
    <source>
        <dbReference type="EMBL" id="KAH7041233.1"/>
    </source>
</evidence>
<dbReference type="OrthoDB" id="2115716at2759"/>
<dbReference type="CDD" id="cd19481">
    <property type="entry name" value="RecA-like_protease"/>
    <property type="match status" value="1"/>
</dbReference>
<reference evidence="3" key="1">
    <citation type="journal article" date="2021" name="Nat. Commun.">
        <title>Genetic determinants of endophytism in the Arabidopsis root mycobiome.</title>
        <authorList>
            <person name="Mesny F."/>
            <person name="Miyauchi S."/>
            <person name="Thiergart T."/>
            <person name="Pickel B."/>
            <person name="Atanasova L."/>
            <person name="Karlsson M."/>
            <person name="Huettel B."/>
            <person name="Barry K.W."/>
            <person name="Haridas S."/>
            <person name="Chen C."/>
            <person name="Bauer D."/>
            <person name="Andreopoulos W."/>
            <person name="Pangilinan J."/>
            <person name="LaButti K."/>
            <person name="Riley R."/>
            <person name="Lipzen A."/>
            <person name="Clum A."/>
            <person name="Drula E."/>
            <person name="Henrissat B."/>
            <person name="Kohler A."/>
            <person name="Grigoriev I.V."/>
            <person name="Martin F.M."/>
            <person name="Hacquard S."/>
        </authorList>
    </citation>
    <scope>NUCLEOTIDE SEQUENCE</scope>
    <source>
        <strain evidence="3">MPI-CAGE-CH-0230</strain>
    </source>
</reference>
<keyword evidence="3" id="KW-0378">Hydrolase</keyword>
<dbReference type="Pfam" id="PF00004">
    <property type="entry name" value="AAA"/>
    <property type="match status" value="1"/>
</dbReference>
<dbReference type="InterPro" id="IPR003959">
    <property type="entry name" value="ATPase_AAA_core"/>
</dbReference>
<evidence type="ECO:0000259" key="2">
    <source>
        <dbReference type="Pfam" id="PF00004"/>
    </source>
</evidence>
<dbReference type="Gene3D" id="3.40.50.300">
    <property type="entry name" value="P-loop containing nucleotide triphosphate hydrolases"/>
    <property type="match status" value="1"/>
</dbReference>
<dbReference type="RefSeq" id="XP_046019288.1">
    <property type="nucleotide sequence ID" value="XM_046162144.1"/>
</dbReference>
<name>A0A9P9BWC1_9PEZI</name>
<dbReference type="AlphaFoldDB" id="A0A9P9BWC1"/>
<gene>
    <name evidence="3" type="ORF">B0I36DRAFT_419970</name>
</gene>
<protein>
    <submittedName>
        <fullName evidence="3">P-loop containing nucleoside triphosphate hydrolase protein</fullName>
    </submittedName>
</protein>
<keyword evidence="4" id="KW-1185">Reference proteome</keyword>
<dbReference type="PANTHER" id="PTHR23077">
    <property type="entry name" value="AAA-FAMILY ATPASE"/>
    <property type="match status" value="1"/>
</dbReference>
<dbReference type="GO" id="GO:0042254">
    <property type="term" value="P:ribosome biogenesis"/>
    <property type="evidence" value="ECO:0007669"/>
    <property type="project" value="TreeGrafter"/>
</dbReference>
<dbReference type="PANTHER" id="PTHR23077:SF132">
    <property type="entry name" value="ATP-DEPENDENT ZN PROTEASE"/>
    <property type="match status" value="1"/>
</dbReference>
<dbReference type="GO" id="GO:0003723">
    <property type="term" value="F:RNA binding"/>
    <property type="evidence" value="ECO:0007669"/>
    <property type="project" value="TreeGrafter"/>
</dbReference>
<evidence type="ECO:0000313" key="4">
    <source>
        <dbReference type="Proteomes" id="UP000756346"/>
    </source>
</evidence>
<dbReference type="GeneID" id="70191690"/>
<proteinExistence type="predicted"/>
<dbReference type="Proteomes" id="UP000756346">
    <property type="component" value="Unassembled WGS sequence"/>
</dbReference>
<sequence length="503" mass="56644">MAPIPRFAPAAATPNATAAFFDHSEAKRVNTDDVMIRVLGKQYPNLELLISDQWSVDLLAFAAAGHASCTAVAEENGDENLPSTISFTHYMPPARRMDGNTGGLVDRLAFGKFVYTWNNTEFIMYFSTGSDSAYPPSNRNAFILSPDRNQANLLVLAAGRWMSDIHEQVWVFDQGYWEKDSELFRSFIKASWDDVILDPAMKKAIIDDHNSFFDSRETYAKLMVPWKRGIIYYGPPGNGKTISVKATMRMLYERKPIVNTLYVRSLVSYRGPEFSIQQVFAKAREFAPCYLVLEDLDTIITPAIRSYFLNEVDGLKNNDGIFMIGSTNHLDRLDPGISKRPSRFDRKYLFPDPSLEQRVAYCKFWQRKLHENKDIAFPDKLCDAIAEITDDFSFAYMQEAFVAALLALARKRADNPPSPPSDGNGDGDGEGVTELESRLRRARLAPRVAAKARAGGVVDEAGDDEGWMSVCASDADQDLDELELWVEIKKQIEILREGMDKEN</sequence>
<dbReference type="GO" id="GO:0005524">
    <property type="term" value="F:ATP binding"/>
    <property type="evidence" value="ECO:0007669"/>
    <property type="project" value="InterPro"/>
</dbReference>